<evidence type="ECO:0008006" key="4">
    <source>
        <dbReference type="Google" id="ProtNLM"/>
    </source>
</evidence>
<sequence length="367" mass="40609">MEVCGIILANGLVVPSFFEKLEKQEISLGARCTYGVLAQVSGKSDHCWPSQKYLAERLGVSIRTIQKYLKELVRLGFIAILSGHDGETNTYQLLPHPLVLCELESRAARVSSTPATPEKSSGGHGENIAPVFKKEEKNTPLTPQRGGEGARSARSPAWKPEAIAAFDRVWAVWPVQEARKAALRWWMRLWRLRSLPTLESILASVRAHMAQNPRWKRGFVPFLVTWLKGRRWEDAAPVQPALSESKVLSTPDESASAKIGSKTVGLQGGKGEAATSNAACSPVPAGVWQQLDAVLGVWPGELTEAQLSHVRGTWRYLYSQGQLPAQETLLQIARAATNNFSRWLHVFQQRQNSKSQEICAASWCCTY</sequence>
<dbReference type="AlphaFoldDB" id="A0A4V0YQF3"/>
<evidence type="ECO:0000313" key="2">
    <source>
        <dbReference type="EMBL" id="QAZ66102.1"/>
    </source>
</evidence>
<dbReference type="OrthoDB" id="5441948at2"/>
<dbReference type="Gene3D" id="1.10.10.10">
    <property type="entry name" value="Winged helix-like DNA-binding domain superfamily/Winged helix DNA-binding domain"/>
    <property type="match status" value="1"/>
</dbReference>
<dbReference type="EMBL" id="CP026538">
    <property type="protein sequence ID" value="QAZ66102.1"/>
    <property type="molecule type" value="Genomic_DNA"/>
</dbReference>
<organism evidence="2 3">
    <name type="scientific">Solidesulfovibrio carbinolicus</name>
    <dbReference type="NCBI Taxonomy" id="296842"/>
    <lineage>
        <taxon>Bacteria</taxon>
        <taxon>Pseudomonadati</taxon>
        <taxon>Thermodesulfobacteriota</taxon>
        <taxon>Desulfovibrionia</taxon>
        <taxon>Desulfovibrionales</taxon>
        <taxon>Desulfovibrionaceae</taxon>
        <taxon>Solidesulfovibrio</taxon>
    </lineage>
</organism>
<keyword evidence="3" id="KW-1185">Reference proteome</keyword>
<dbReference type="InterPro" id="IPR036390">
    <property type="entry name" value="WH_DNA-bd_sf"/>
</dbReference>
<dbReference type="KEGG" id="dcb:C3Y92_02135"/>
<evidence type="ECO:0000256" key="1">
    <source>
        <dbReference type="SAM" id="MobiDB-lite"/>
    </source>
</evidence>
<evidence type="ECO:0000313" key="3">
    <source>
        <dbReference type="Proteomes" id="UP000293296"/>
    </source>
</evidence>
<dbReference type="RefSeq" id="WP_129349058.1">
    <property type="nucleotide sequence ID" value="NZ_CP026538.1"/>
</dbReference>
<name>A0A4V0YQF3_9BACT</name>
<protein>
    <recommendedName>
        <fullName evidence="4">Helix-turn-helix domain-containing protein</fullName>
    </recommendedName>
</protein>
<dbReference type="SUPFAM" id="SSF46785">
    <property type="entry name" value="Winged helix' DNA-binding domain"/>
    <property type="match status" value="1"/>
</dbReference>
<feature type="region of interest" description="Disordered" evidence="1">
    <location>
        <begin position="111"/>
        <end position="156"/>
    </location>
</feature>
<reference evidence="2 3" key="1">
    <citation type="submission" date="2018-02" db="EMBL/GenBank/DDBJ databases">
        <title>Genome sequence of Desulfovibrio carbinolicus DSM 3852.</title>
        <authorList>
            <person name="Wilbanks E."/>
            <person name="Skennerton C.T."/>
            <person name="Orphan V.J."/>
        </authorList>
    </citation>
    <scope>NUCLEOTIDE SEQUENCE [LARGE SCALE GENOMIC DNA]</scope>
    <source>
        <strain evidence="2 3">DSM 3852</strain>
    </source>
</reference>
<accession>A0A4V0YQF3</accession>
<dbReference type="InterPro" id="IPR036388">
    <property type="entry name" value="WH-like_DNA-bd_sf"/>
</dbReference>
<gene>
    <name evidence="2" type="ORF">C3Y92_02135</name>
</gene>
<proteinExistence type="predicted"/>
<dbReference type="Proteomes" id="UP000293296">
    <property type="component" value="Chromosome"/>
</dbReference>
<dbReference type="Pfam" id="PF13730">
    <property type="entry name" value="HTH_36"/>
    <property type="match status" value="1"/>
</dbReference>